<dbReference type="EMBL" id="JADNRY010000011">
    <property type="protein sequence ID" value="KAF9074942.1"/>
    <property type="molecule type" value="Genomic_DNA"/>
</dbReference>
<dbReference type="Gene3D" id="3.90.1200.10">
    <property type="match status" value="1"/>
</dbReference>
<keyword evidence="2" id="KW-0808">Transferase</keyword>
<dbReference type="GO" id="GO:0016301">
    <property type="term" value="F:kinase activity"/>
    <property type="evidence" value="ECO:0007669"/>
    <property type="project" value="UniProtKB-KW"/>
</dbReference>
<organism evidence="2 3">
    <name type="scientific">Rhodocollybia butyracea</name>
    <dbReference type="NCBI Taxonomy" id="206335"/>
    <lineage>
        <taxon>Eukaryota</taxon>
        <taxon>Fungi</taxon>
        <taxon>Dikarya</taxon>
        <taxon>Basidiomycota</taxon>
        <taxon>Agaricomycotina</taxon>
        <taxon>Agaricomycetes</taxon>
        <taxon>Agaricomycetidae</taxon>
        <taxon>Agaricales</taxon>
        <taxon>Marasmiineae</taxon>
        <taxon>Omphalotaceae</taxon>
        <taxon>Rhodocollybia</taxon>
    </lineage>
</organism>
<dbReference type="SUPFAM" id="SSF56112">
    <property type="entry name" value="Protein kinase-like (PK-like)"/>
    <property type="match status" value="1"/>
</dbReference>
<comment type="caution">
    <text evidence="2">The sequence shown here is derived from an EMBL/GenBank/DDBJ whole genome shotgun (WGS) entry which is preliminary data.</text>
</comment>
<keyword evidence="2" id="KW-0418">Kinase</keyword>
<dbReference type="PANTHER" id="PTHR21310:SF15">
    <property type="entry name" value="AMINOGLYCOSIDE PHOSPHOTRANSFERASE DOMAIN-CONTAINING PROTEIN"/>
    <property type="match status" value="1"/>
</dbReference>
<dbReference type="InterPro" id="IPR002575">
    <property type="entry name" value="Aminoglycoside_PTrfase"/>
</dbReference>
<sequence length="350" mass="40539">MTSDSDSEEYDSDEYPELFPNLDALSSLVSSSLNQQLTKPWTRLTRGLSHEIWVSQSDSGLQLVARLSRIEEDPRKLLSEVSTMDYVKRHTTILVPTVYLLEINHNNQVGMQYMIMERMPGVHLYKLWDELSLNHQISLIGDIANVLIQLASLEFPKIGMLDEEFNVRSFYALRKFSVAEPTEKPADHALFDDSQGPFSSTVEYLQAFIQRIRFYPGLPSAVSSALDEVHAIIRKYCHTHAQDSFLSPPFRLIHGDFDGQNILISRPTDKNPPCITAVIDWENSYVGPLYFLYEYPIFIQDMSWSREYYSRNAILRRHFAERLNVIDWFPRDKCSTLNTFRDVFILSGEY</sequence>
<feature type="domain" description="Aminoglycoside phosphotransferase" evidence="1">
    <location>
        <begin position="42"/>
        <end position="290"/>
    </location>
</feature>
<dbReference type="Proteomes" id="UP000772434">
    <property type="component" value="Unassembled WGS sequence"/>
</dbReference>
<proteinExistence type="predicted"/>
<dbReference type="PANTHER" id="PTHR21310">
    <property type="entry name" value="AMINOGLYCOSIDE PHOSPHOTRANSFERASE-RELATED-RELATED"/>
    <property type="match status" value="1"/>
</dbReference>
<dbReference type="OrthoDB" id="10003767at2759"/>
<name>A0A9P5UD98_9AGAR</name>
<dbReference type="InterPro" id="IPR051678">
    <property type="entry name" value="AGP_Transferase"/>
</dbReference>
<feature type="non-terminal residue" evidence="2">
    <location>
        <position position="350"/>
    </location>
</feature>
<evidence type="ECO:0000313" key="3">
    <source>
        <dbReference type="Proteomes" id="UP000772434"/>
    </source>
</evidence>
<reference evidence="2" key="1">
    <citation type="submission" date="2020-11" db="EMBL/GenBank/DDBJ databases">
        <authorList>
            <consortium name="DOE Joint Genome Institute"/>
            <person name="Ahrendt S."/>
            <person name="Riley R."/>
            <person name="Andreopoulos W."/>
            <person name="Labutti K."/>
            <person name="Pangilinan J."/>
            <person name="Ruiz-Duenas F.J."/>
            <person name="Barrasa J.M."/>
            <person name="Sanchez-Garcia M."/>
            <person name="Camarero S."/>
            <person name="Miyauchi S."/>
            <person name="Serrano A."/>
            <person name="Linde D."/>
            <person name="Babiker R."/>
            <person name="Drula E."/>
            <person name="Ayuso-Fernandez I."/>
            <person name="Pacheco R."/>
            <person name="Padilla G."/>
            <person name="Ferreira P."/>
            <person name="Barriuso J."/>
            <person name="Kellner H."/>
            <person name="Castanera R."/>
            <person name="Alfaro M."/>
            <person name="Ramirez L."/>
            <person name="Pisabarro A.G."/>
            <person name="Kuo A."/>
            <person name="Tritt A."/>
            <person name="Lipzen A."/>
            <person name="He G."/>
            <person name="Yan M."/>
            <person name="Ng V."/>
            <person name="Cullen D."/>
            <person name="Martin F."/>
            <person name="Rosso M.-N."/>
            <person name="Henrissat B."/>
            <person name="Hibbett D."/>
            <person name="Martinez A.T."/>
            <person name="Grigoriev I.V."/>
        </authorList>
    </citation>
    <scope>NUCLEOTIDE SEQUENCE</scope>
    <source>
        <strain evidence="2">AH 40177</strain>
    </source>
</reference>
<dbReference type="InterPro" id="IPR011009">
    <property type="entry name" value="Kinase-like_dom_sf"/>
</dbReference>
<dbReference type="AlphaFoldDB" id="A0A9P5UD98"/>
<keyword evidence="3" id="KW-1185">Reference proteome</keyword>
<protein>
    <submittedName>
        <fullName evidence="2">Kinase-like domain-containing protein</fullName>
    </submittedName>
</protein>
<gene>
    <name evidence="2" type="ORF">BDP27DRAFT_1287109</name>
</gene>
<accession>A0A9P5UD98</accession>
<evidence type="ECO:0000259" key="1">
    <source>
        <dbReference type="Pfam" id="PF01636"/>
    </source>
</evidence>
<dbReference type="Pfam" id="PF01636">
    <property type="entry name" value="APH"/>
    <property type="match status" value="1"/>
</dbReference>
<evidence type="ECO:0000313" key="2">
    <source>
        <dbReference type="EMBL" id="KAF9074942.1"/>
    </source>
</evidence>